<gene>
    <name evidence="2" type="ORF">C1706_04985</name>
</gene>
<dbReference type="Pfam" id="PF26300">
    <property type="entry name" value="PEPCK_PPi_lobe_2"/>
    <property type="match status" value="1"/>
</dbReference>
<dbReference type="EMBL" id="PPCV01000003">
    <property type="protein sequence ID" value="RXW32525.1"/>
    <property type="molecule type" value="Genomic_DNA"/>
</dbReference>
<accession>A0A4Q2EKL0</accession>
<dbReference type="InterPro" id="IPR058710">
    <property type="entry name" value="PEPCK_lobe_2"/>
</dbReference>
<evidence type="ECO:0000259" key="1">
    <source>
        <dbReference type="Pfam" id="PF26300"/>
    </source>
</evidence>
<evidence type="ECO:0000313" key="3">
    <source>
        <dbReference type="Proteomes" id="UP000290624"/>
    </source>
</evidence>
<sequence>MEAPSTAAINLRLALLGQPLVDADDLANDRTIAPLLARQREMSRRLSERLSPVDQRIQSFLDDFLAGTSASPQLPRRTLVLDQPGMARELSLPVHGDAFSSELLSSYRLLNGVLHNPANDRRTTAGVFHLAEGGLPIPDEKIAVDRDVAARIFAAAFEAPADALRLPWSSDAEHPAECFVSLLLRPTVVPDVAGVTTEKSLEVRFIVPGGMVANLDFVESIFGNAGDPYLPENDSSLDPEHWTGHTGLVVLAPHLTKLTKKALGMPHVSEATERQKRDGQCWTTEDERYNGGQAFKLCLRDARGVIATVIADNYFGYCKKEVKTQISYAANLYGNAEEEHAGGAVVFPAYNLGTDWVDDRTPEGYDVADVVARDPEAFDLQPQGHAIVRAWPHITIVPRGASFSMREQTITWATTEGTASITLLADHTYMLPNGYRVHAKHRETDRRQWHLIGTTPTPTHCHKPATVSGGGKSEISKSILDAFVFGTVYTADFEADMDQVQSLIDGDYSHRFAKAERNGVDHRGILSPERSLGSVIKLFTPSSRFSEGHNAYLATLPEHIKELLFTVKRFYKPEWGTQWREHFSVMMLNGREGNEVRLDGAEIVANYLRVGFEADGSWRLFSLRPDFSAAAKVQSEDDITASTVVPGGDLPEADVPRDLSRKVVANCERLLFQRPDDAIHRGYDKQTEKDMARPGTFISNFEPLTHADARAMVEDVQAQSEFTEPMADLIERAASLPDGTSPEYFACSAEPRIVNGKRSKNPRYLQVRPDLSNPEATAAADVALHLLRRVPLSEQCLAPVDIVAAGRRNNAAEPGVPPLCTYNPLHYMELPELFMEFISSMTGKSPSTTGAGSEGAMTKGPFNALPAIYDLNAAFLSFALTGYDGWLSSAGTIGPTMRIDHDFSLLVPEIFSRMSPAERDARSLIENGYLERMVDFEHNGETVLASRLGYRMNEAFTTQFFGRIFLHPDVVFTAPMLKPELQDMDTFAESMAVIVKTHQRVAQAYFDDGTISAAIPPLKGLLEIMATGSTAEGLTLDDAAFRDQFTRESVLASDWYAARLDAKRDEDLAHQERSAHDLRHFLGQDANCEAAKRLGLAERLSELDASIEALGSPEYRASLVGTIGRQPLTH</sequence>
<name>A0A4Q2EKL0_9ACTN</name>
<dbReference type="OrthoDB" id="366044at2"/>
<reference evidence="2 3" key="1">
    <citation type="submission" date="2018-01" db="EMBL/GenBank/DDBJ databases">
        <title>Lactibacter flavus gen. nov., sp. nov., a novel bacterium of the family Propionibacteriaceae isolated from raw milk and dairy products.</title>
        <authorList>
            <person name="Wenning M."/>
            <person name="Breitenwieser F."/>
            <person name="Huptas C."/>
            <person name="von Neubeck M."/>
            <person name="Busse H.-J."/>
            <person name="Scherer S."/>
        </authorList>
    </citation>
    <scope>NUCLEOTIDE SEQUENCE [LARGE SCALE GENOMIC DNA]</scope>
    <source>
        <strain evidence="2 3">VG341</strain>
    </source>
</reference>
<organism evidence="2 3">
    <name type="scientific">Propioniciclava flava</name>
    <dbReference type="NCBI Taxonomy" id="2072026"/>
    <lineage>
        <taxon>Bacteria</taxon>
        <taxon>Bacillati</taxon>
        <taxon>Actinomycetota</taxon>
        <taxon>Actinomycetes</taxon>
        <taxon>Propionibacteriales</taxon>
        <taxon>Propionibacteriaceae</taxon>
        <taxon>Propioniciclava</taxon>
    </lineage>
</organism>
<evidence type="ECO:0000313" key="2">
    <source>
        <dbReference type="EMBL" id="RXW32525.1"/>
    </source>
</evidence>
<protein>
    <recommendedName>
        <fullName evidence="1">PPi-type phosphoenolpyruvate carboxykinase lobe 2 domain-containing protein</fullName>
    </recommendedName>
</protein>
<dbReference type="AlphaFoldDB" id="A0A4Q2EKL0"/>
<dbReference type="Proteomes" id="UP000290624">
    <property type="component" value="Unassembled WGS sequence"/>
</dbReference>
<comment type="caution">
    <text evidence="2">The sequence shown here is derived from an EMBL/GenBank/DDBJ whole genome shotgun (WGS) entry which is preliminary data.</text>
</comment>
<dbReference type="RefSeq" id="WP_129458136.1">
    <property type="nucleotide sequence ID" value="NZ_PPCV01000003.1"/>
</dbReference>
<proteinExistence type="predicted"/>
<feature type="domain" description="PPi-type phosphoenolpyruvate carboxykinase lobe 2" evidence="1">
    <location>
        <begin position="491"/>
        <end position="597"/>
    </location>
</feature>
<keyword evidence="3" id="KW-1185">Reference proteome</keyword>